<feature type="domain" description="PNPLA" evidence="4">
    <location>
        <begin position="6"/>
        <end position="206"/>
    </location>
</feature>
<evidence type="ECO:0000313" key="6">
    <source>
        <dbReference type="Proteomes" id="UP000564573"/>
    </source>
</evidence>
<gene>
    <name evidence="5" type="ORF">FB384_005253</name>
</gene>
<feature type="short sequence motif" description="GXSXG" evidence="2">
    <location>
        <begin position="42"/>
        <end position="46"/>
    </location>
</feature>
<dbReference type="InterPro" id="IPR016035">
    <property type="entry name" value="Acyl_Trfase/lysoPLipase"/>
</dbReference>
<dbReference type="Proteomes" id="UP000564573">
    <property type="component" value="Unassembled WGS sequence"/>
</dbReference>
<evidence type="ECO:0000256" key="1">
    <source>
        <dbReference type="ARBA" id="ARBA00023098"/>
    </source>
</evidence>
<dbReference type="SUPFAM" id="SSF52151">
    <property type="entry name" value="FabD/lysophospholipase-like"/>
    <property type="match status" value="1"/>
</dbReference>
<reference evidence="5 6" key="1">
    <citation type="submission" date="2020-08" db="EMBL/GenBank/DDBJ databases">
        <title>Sequencing the genomes of 1000 actinobacteria strains.</title>
        <authorList>
            <person name="Klenk H.-P."/>
        </authorList>
    </citation>
    <scope>NUCLEOTIDE SEQUENCE [LARGE SCALE GENOMIC DNA]</scope>
    <source>
        <strain evidence="5 6">DSM 45267</strain>
    </source>
</reference>
<evidence type="ECO:0000313" key="5">
    <source>
        <dbReference type="EMBL" id="MBB3666292.1"/>
    </source>
</evidence>
<dbReference type="GO" id="GO:0016787">
    <property type="term" value="F:hydrolase activity"/>
    <property type="evidence" value="ECO:0007669"/>
    <property type="project" value="UniProtKB-UniRule"/>
</dbReference>
<evidence type="ECO:0000256" key="3">
    <source>
        <dbReference type="SAM" id="MobiDB-lite"/>
    </source>
</evidence>
<keyword evidence="1 2" id="KW-0443">Lipid metabolism</keyword>
<feature type="active site" description="Proton acceptor" evidence="2">
    <location>
        <position position="193"/>
    </location>
</feature>
<proteinExistence type="predicted"/>
<feature type="compositionally biased region" description="Basic and acidic residues" evidence="3">
    <location>
        <begin position="71"/>
        <end position="81"/>
    </location>
</feature>
<comment type="caution">
    <text evidence="2">Lacks conserved residue(s) required for the propagation of feature annotation.</text>
</comment>
<organism evidence="5 6">
    <name type="scientific">Prauserella sediminis</name>
    <dbReference type="NCBI Taxonomy" id="577680"/>
    <lineage>
        <taxon>Bacteria</taxon>
        <taxon>Bacillati</taxon>
        <taxon>Actinomycetota</taxon>
        <taxon>Actinomycetes</taxon>
        <taxon>Pseudonocardiales</taxon>
        <taxon>Pseudonocardiaceae</taxon>
        <taxon>Prauserella</taxon>
        <taxon>Prauserella salsuginis group</taxon>
    </lineage>
</organism>
<protein>
    <submittedName>
        <fullName evidence="5">NTE family protein</fullName>
    </submittedName>
</protein>
<feature type="short sequence motif" description="DGA/G" evidence="2">
    <location>
        <begin position="193"/>
        <end position="195"/>
    </location>
</feature>
<feature type="region of interest" description="Disordered" evidence="3">
    <location>
        <begin position="71"/>
        <end position="92"/>
    </location>
</feature>
<dbReference type="Pfam" id="PF01734">
    <property type="entry name" value="Patatin"/>
    <property type="match status" value="1"/>
</dbReference>
<accession>A0A839XR59</accession>
<evidence type="ECO:0000259" key="4">
    <source>
        <dbReference type="PROSITE" id="PS51635"/>
    </source>
</evidence>
<keyword evidence="6" id="KW-1185">Reference proteome</keyword>
<dbReference type="AlphaFoldDB" id="A0A839XR59"/>
<feature type="active site" description="Nucleophile" evidence="2">
    <location>
        <position position="44"/>
    </location>
</feature>
<comment type="caution">
    <text evidence="5">The sequence shown here is derived from an EMBL/GenBank/DDBJ whole genome shotgun (WGS) entry which is preliminary data.</text>
</comment>
<name>A0A839XR59_9PSEU</name>
<dbReference type="RefSeq" id="WP_183787462.1">
    <property type="nucleotide sequence ID" value="NZ_JACIBS010000015.1"/>
</dbReference>
<keyword evidence="2" id="KW-0442">Lipid degradation</keyword>
<dbReference type="PROSITE" id="PS51635">
    <property type="entry name" value="PNPLA"/>
    <property type="match status" value="1"/>
</dbReference>
<dbReference type="EMBL" id="JACIBS010000015">
    <property type="protein sequence ID" value="MBB3666292.1"/>
    <property type="molecule type" value="Genomic_DNA"/>
</dbReference>
<dbReference type="InterPro" id="IPR002641">
    <property type="entry name" value="PNPLA_dom"/>
</dbReference>
<keyword evidence="2" id="KW-0378">Hydrolase</keyword>
<evidence type="ECO:0000256" key="2">
    <source>
        <dbReference type="PROSITE-ProRule" id="PRU01161"/>
    </source>
</evidence>
<sequence length="308" mass="32449">MTTRALVIGCGGTIGRAWTIAALCALSEQLQWDPRTADLLQGTSAGAELVTMLASGVAVDELVAMQQGNADDPRLRSHHADTPPSLPPLPLPRPLNPRLLRSQRGLAALAGIAPIGRGDPSWLARLADGFTAGRDWFDHSAARMVAFDIDSGERVAFGAPGAPAVSPATALQASWSIPGWMPPVTAHGRTYIDGGAASTVSLDLLADDDFDEIYLIAPMASPDRARIPGLGGFLEDRCLRRPMTGILAAEIATVTARGTRVITICPGIADLAHLPPNFMHRKRQHQAFTHSSRTAHDTVAAALATDTG</sequence>
<dbReference type="Gene3D" id="3.40.1090.10">
    <property type="entry name" value="Cytosolic phospholipase A2 catalytic domain"/>
    <property type="match status" value="1"/>
</dbReference>
<dbReference type="GO" id="GO:0016042">
    <property type="term" value="P:lipid catabolic process"/>
    <property type="evidence" value="ECO:0007669"/>
    <property type="project" value="UniProtKB-UniRule"/>
</dbReference>